<dbReference type="Gene3D" id="1.10.260.40">
    <property type="entry name" value="lambda repressor-like DNA-binding domains"/>
    <property type="match status" value="1"/>
</dbReference>
<proteinExistence type="predicted"/>
<dbReference type="GO" id="GO:0003677">
    <property type="term" value="F:DNA binding"/>
    <property type="evidence" value="ECO:0007669"/>
    <property type="project" value="InterPro"/>
</dbReference>
<protein>
    <submittedName>
        <fullName evidence="2">Transcriptional regulator</fullName>
    </submittedName>
</protein>
<dbReference type="EMBL" id="JAGEOJ010000002">
    <property type="protein sequence ID" value="MBO2446465.1"/>
    <property type="molecule type" value="Genomic_DNA"/>
</dbReference>
<keyword evidence="3" id="KW-1185">Reference proteome</keyword>
<dbReference type="AlphaFoldDB" id="A0A939P6Q6"/>
<evidence type="ECO:0000313" key="2">
    <source>
        <dbReference type="EMBL" id="MBO2446465.1"/>
    </source>
</evidence>
<dbReference type="InterPro" id="IPR010982">
    <property type="entry name" value="Lambda_DNA-bd_dom_sf"/>
</dbReference>
<dbReference type="Proteomes" id="UP000669179">
    <property type="component" value="Unassembled WGS sequence"/>
</dbReference>
<sequence>MPDRQTPDPTKSPFGYYALRMRRERTKAGLKQEEVARHVTVSPQLYGHYENCRRVPTMDVSEGLDDLYNLDEFFAGLHPLVISELELSPQYVQYVKEEDRASHIRMYDPLYVPGLFQHEDYAREILRGFSPPDDLEHDVASRMSRQKILDRDEPPRIFVLLSETAIRNPVGSPEIMKAQLARLLEFNEKPNVSVQIVPWGAPVHVPSPFTLLDFPEGGSLGYVDATGGNGTMIQIPERLQRLAVRWEEIKGEALSFGPSEARIRQELESL</sequence>
<comment type="caution">
    <text evidence="2">The sequence shown here is derived from an EMBL/GenBank/DDBJ whole genome shotgun (WGS) entry which is preliminary data.</text>
</comment>
<name>A0A939P6Q6_9ACTN</name>
<evidence type="ECO:0000259" key="1">
    <source>
        <dbReference type="PROSITE" id="PS50943"/>
    </source>
</evidence>
<dbReference type="SMART" id="SM00530">
    <property type="entry name" value="HTH_XRE"/>
    <property type="match status" value="1"/>
</dbReference>
<dbReference type="InterPro" id="IPR001387">
    <property type="entry name" value="Cro/C1-type_HTH"/>
</dbReference>
<dbReference type="PROSITE" id="PS50943">
    <property type="entry name" value="HTH_CROC1"/>
    <property type="match status" value="1"/>
</dbReference>
<dbReference type="SUPFAM" id="SSF47413">
    <property type="entry name" value="lambda repressor-like DNA-binding domains"/>
    <property type="match status" value="1"/>
</dbReference>
<evidence type="ECO:0000313" key="3">
    <source>
        <dbReference type="Proteomes" id="UP000669179"/>
    </source>
</evidence>
<feature type="domain" description="HTH cro/C1-type" evidence="1">
    <location>
        <begin position="21"/>
        <end position="73"/>
    </location>
</feature>
<dbReference type="CDD" id="cd00093">
    <property type="entry name" value="HTH_XRE"/>
    <property type="match status" value="1"/>
</dbReference>
<dbReference type="InterPro" id="IPR043917">
    <property type="entry name" value="DUF5753"/>
</dbReference>
<reference evidence="2" key="1">
    <citation type="submission" date="2021-03" db="EMBL/GenBank/DDBJ databases">
        <authorList>
            <person name="Kanchanasin P."/>
            <person name="Saeng-In P."/>
            <person name="Phongsopitanun W."/>
            <person name="Yuki M."/>
            <person name="Kudo T."/>
            <person name="Ohkuma M."/>
            <person name="Tanasupawat S."/>
        </authorList>
    </citation>
    <scope>NUCLEOTIDE SEQUENCE</scope>
    <source>
        <strain evidence="2">GKU 128</strain>
    </source>
</reference>
<organism evidence="2 3">
    <name type="scientific">Actinomadura barringtoniae</name>
    <dbReference type="NCBI Taxonomy" id="1427535"/>
    <lineage>
        <taxon>Bacteria</taxon>
        <taxon>Bacillati</taxon>
        <taxon>Actinomycetota</taxon>
        <taxon>Actinomycetes</taxon>
        <taxon>Streptosporangiales</taxon>
        <taxon>Thermomonosporaceae</taxon>
        <taxon>Actinomadura</taxon>
    </lineage>
</organism>
<dbReference type="RefSeq" id="WP_208254067.1">
    <property type="nucleotide sequence ID" value="NZ_JAGEOJ010000002.1"/>
</dbReference>
<dbReference type="Pfam" id="PF13560">
    <property type="entry name" value="HTH_31"/>
    <property type="match status" value="1"/>
</dbReference>
<gene>
    <name evidence="2" type="ORF">J4573_05150</name>
</gene>
<accession>A0A939P6Q6</accession>
<dbReference type="Pfam" id="PF19054">
    <property type="entry name" value="DUF5753"/>
    <property type="match status" value="1"/>
</dbReference>